<dbReference type="Proteomes" id="UP000652761">
    <property type="component" value="Unassembled WGS sequence"/>
</dbReference>
<dbReference type="EMBL" id="NMUH01001072">
    <property type="protein sequence ID" value="MQL88602.1"/>
    <property type="molecule type" value="Genomic_DNA"/>
</dbReference>
<dbReference type="AlphaFoldDB" id="A0A843UQM5"/>
<keyword evidence="3" id="KW-1185">Reference proteome</keyword>
<feature type="compositionally biased region" description="Polar residues" evidence="1">
    <location>
        <begin position="32"/>
        <end position="45"/>
    </location>
</feature>
<feature type="compositionally biased region" description="Basic and acidic residues" evidence="1">
    <location>
        <begin position="46"/>
        <end position="65"/>
    </location>
</feature>
<feature type="region of interest" description="Disordered" evidence="1">
    <location>
        <begin position="166"/>
        <end position="186"/>
    </location>
</feature>
<sequence length="186" mass="20624">MARTECKDGSKFGTNKDQKKRNDQPLDEENQRSQTQRGSNTSARTAETKELTEHRSNHVRPESHDTSTNIPNLHEVVKEQPGVTPRDTKQPSGNDVSPPSTATSDLHKVKGPQPEPPCSSDTARGQGTTHSGATMDGTKEWVLGYNRLVDHVGIHGQWRLTEALNKDSLVRQKEYPTESSSKSRES</sequence>
<organism evidence="2 3">
    <name type="scientific">Colocasia esculenta</name>
    <name type="common">Wild taro</name>
    <name type="synonym">Arum esculentum</name>
    <dbReference type="NCBI Taxonomy" id="4460"/>
    <lineage>
        <taxon>Eukaryota</taxon>
        <taxon>Viridiplantae</taxon>
        <taxon>Streptophyta</taxon>
        <taxon>Embryophyta</taxon>
        <taxon>Tracheophyta</taxon>
        <taxon>Spermatophyta</taxon>
        <taxon>Magnoliopsida</taxon>
        <taxon>Liliopsida</taxon>
        <taxon>Araceae</taxon>
        <taxon>Aroideae</taxon>
        <taxon>Colocasieae</taxon>
        <taxon>Colocasia</taxon>
    </lineage>
</organism>
<feature type="non-terminal residue" evidence="2">
    <location>
        <position position="1"/>
    </location>
</feature>
<evidence type="ECO:0000256" key="1">
    <source>
        <dbReference type="SAM" id="MobiDB-lite"/>
    </source>
</evidence>
<gene>
    <name evidence="2" type="ORF">Taro_021163</name>
</gene>
<protein>
    <submittedName>
        <fullName evidence="2">Uncharacterized protein</fullName>
    </submittedName>
</protein>
<proteinExistence type="predicted"/>
<feature type="region of interest" description="Disordered" evidence="1">
    <location>
        <begin position="1"/>
        <end position="137"/>
    </location>
</feature>
<feature type="compositionally biased region" description="Polar residues" evidence="1">
    <location>
        <begin position="119"/>
        <end position="132"/>
    </location>
</feature>
<evidence type="ECO:0000313" key="2">
    <source>
        <dbReference type="EMBL" id="MQL88602.1"/>
    </source>
</evidence>
<name>A0A843UQM5_COLES</name>
<evidence type="ECO:0000313" key="3">
    <source>
        <dbReference type="Proteomes" id="UP000652761"/>
    </source>
</evidence>
<reference evidence="2" key="1">
    <citation type="submission" date="2017-07" db="EMBL/GenBank/DDBJ databases">
        <title>Taro Niue Genome Assembly and Annotation.</title>
        <authorList>
            <person name="Atibalentja N."/>
            <person name="Keating K."/>
            <person name="Fields C.J."/>
        </authorList>
    </citation>
    <scope>NUCLEOTIDE SEQUENCE</scope>
    <source>
        <strain evidence="2">Niue_2</strain>
        <tissue evidence="2">Leaf</tissue>
    </source>
</reference>
<comment type="caution">
    <text evidence="2">The sequence shown here is derived from an EMBL/GenBank/DDBJ whole genome shotgun (WGS) entry which is preliminary data.</text>
</comment>
<feature type="compositionally biased region" description="Basic and acidic residues" evidence="1">
    <location>
        <begin position="1"/>
        <end position="24"/>
    </location>
</feature>
<accession>A0A843UQM5</accession>
<feature type="compositionally biased region" description="Polar residues" evidence="1">
    <location>
        <begin position="90"/>
        <end position="104"/>
    </location>
</feature>